<evidence type="ECO:0000313" key="1">
    <source>
        <dbReference type="EMBL" id="EMC21973.1"/>
    </source>
</evidence>
<protein>
    <submittedName>
        <fullName evidence="1">Uncharacterized protein</fullName>
    </submittedName>
</protein>
<gene>
    <name evidence="1" type="ORF">SMU82_09077</name>
</gene>
<dbReference type="AlphaFoldDB" id="A0A829BS88"/>
<proteinExistence type="predicted"/>
<evidence type="ECO:0000313" key="2">
    <source>
        <dbReference type="Proteomes" id="UP000011676"/>
    </source>
</evidence>
<reference evidence="1 2" key="1">
    <citation type="journal article" date="2013" name="Mol. Biol. Evol.">
        <title>Evolutionary and population genomics of the cavity causing bacteria Streptococcus mutans.</title>
        <authorList>
            <person name="Cornejo O.E."/>
            <person name="Lefebure T."/>
            <person name="Pavinski Bitar P.D."/>
            <person name="Lang P."/>
            <person name="Richards V.P."/>
            <person name="Eilertson K."/>
            <person name="Do T."/>
            <person name="Beighton D."/>
            <person name="Zeng L."/>
            <person name="Ahn S.J."/>
            <person name="Burne R.A."/>
            <person name="Siepel A."/>
            <person name="Bustamante C.D."/>
            <person name="Stanhope M.J."/>
        </authorList>
    </citation>
    <scope>NUCLEOTIDE SEQUENCE [LARGE SCALE GENOMIC DNA]</scope>
    <source>
        <strain evidence="1 2">SM6</strain>
    </source>
</reference>
<dbReference type="EMBL" id="AHSR01000046">
    <property type="protein sequence ID" value="EMC21973.1"/>
    <property type="molecule type" value="Genomic_DNA"/>
</dbReference>
<dbReference type="Proteomes" id="UP000011676">
    <property type="component" value="Unassembled WGS sequence"/>
</dbReference>
<organism evidence="1 2">
    <name type="scientific">Streptococcus mutans SM6</name>
    <dbReference type="NCBI Taxonomy" id="857119"/>
    <lineage>
        <taxon>Bacteria</taxon>
        <taxon>Bacillati</taxon>
        <taxon>Bacillota</taxon>
        <taxon>Bacilli</taxon>
        <taxon>Lactobacillales</taxon>
        <taxon>Streptococcaceae</taxon>
        <taxon>Streptococcus</taxon>
    </lineage>
</organism>
<accession>A0A829BS88</accession>
<sequence>MIKTETFFFLSLKIRRYFTKKAEGIKVKLIAVKLGHFCYNKDYERTD</sequence>
<name>A0A829BS88_STRMG</name>
<comment type="caution">
    <text evidence="1">The sequence shown here is derived from an EMBL/GenBank/DDBJ whole genome shotgun (WGS) entry which is preliminary data.</text>
</comment>